<name>A0A329TKL5_9FIRM</name>
<evidence type="ECO:0000259" key="2">
    <source>
        <dbReference type="Pfam" id="PF06742"/>
    </source>
</evidence>
<evidence type="ECO:0000313" key="6">
    <source>
        <dbReference type="Proteomes" id="UP000250997"/>
    </source>
</evidence>
<evidence type="ECO:0000256" key="1">
    <source>
        <dbReference type="SAM" id="SignalP"/>
    </source>
</evidence>
<accession>A0A329TKL5</accession>
<dbReference type="PANTHER" id="PTHR36509:SF2">
    <property type="entry name" value="BLL3101 PROTEIN"/>
    <property type="match status" value="1"/>
</dbReference>
<evidence type="ECO:0000259" key="3">
    <source>
        <dbReference type="Pfam" id="PF06863"/>
    </source>
</evidence>
<evidence type="ECO:0000313" key="4">
    <source>
        <dbReference type="EMBL" id="RAW50257.1"/>
    </source>
</evidence>
<dbReference type="Proteomes" id="UP000260991">
    <property type="component" value="Unassembled WGS sequence"/>
</dbReference>
<dbReference type="Pfam" id="PF06742">
    <property type="entry name" value="DUF1214"/>
    <property type="match status" value="1"/>
</dbReference>
<comment type="caution">
    <text evidence="5">The sequence shown here is derived from an EMBL/GenBank/DDBJ whole genome shotgun (WGS) entry which is preliminary data.</text>
</comment>
<dbReference type="Proteomes" id="UP000250997">
    <property type="component" value="Unassembled WGS sequence"/>
</dbReference>
<evidence type="ECO:0000313" key="7">
    <source>
        <dbReference type="Proteomes" id="UP000260991"/>
    </source>
</evidence>
<dbReference type="Gene3D" id="2.60.120.600">
    <property type="entry name" value="Domain of unknown function DUF1214, C-terminal domain"/>
    <property type="match status" value="1"/>
</dbReference>
<dbReference type="SUPFAM" id="SSF160935">
    <property type="entry name" value="VPA0735-like"/>
    <property type="match status" value="1"/>
</dbReference>
<evidence type="ECO:0000313" key="5">
    <source>
        <dbReference type="EMBL" id="RGB93166.1"/>
    </source>
</evidence>
<dbReference type="InterPro" id="IPR019546">
    <property type="entry name" value="TAT_signal_bac_arc"/>
</dbReference>
<dbReference type="InterPro" id="IPR037050">
    <property type="entry name" value="DUF1254_sf"/>
</dbReference>
<feature type="domain" description="DUF1214" evidence="2">
    <location>
        <begin position="337"/>
        <end position="441"/>
    </location>
</feature>
<reference evidence="4 6" key="1">
    <citation type="submission" date="2018-02" db="EMBL/GenBank/DDBJ databases">
        <title>Complete genome sequencing of Faecalibacterium prausnitzii strains isolated from the human gut.</title>
        <authorList>
            <person name="Fitzgerald B.C."/>
            <person name="Shkoporov A.N."/>
            <person name="Ross P.R."/>
            <person name="Hill C."/>
        </authorList>
    </citation>
    <scope>NUCLEOTIDE SEQUENCE [LARGE SCALE GENOMIC DNA]</scope>
    <source>
        <strain evidence="4 6">APC942/18-1</strain>
    </source>
</reference>
<dbReference type="NCBIfam" id="TIGR01409">
    <property type="entry name" value="TAT_signal_seq"/>
    <property type="match status" value="1"/>
</dbReference>
<feature type="signal peptide" evidence="1">
    <location>
        <begin position="1"/>
        <end position="31"/>
    </location>
</feature>
<dbReference type="PANTHER" id="PTHR36509">
    <property type="entry name" value="BLL3101 PROTEIN"/>
    <property type="match status" value="1"/>
</dbReference>
<feature type="domain" description="DUF1254" evidence="3">
    <location>
        <begin position="72"/>
        <end position="195"/>
    </location>
</feature>
<organism evidence="5 7">
    <name type="scientific">Faecalibacterium prausnitzii</name>
    <dbReference type="NCBI Taxonomy" id="853"/>
    <lineage>
        <taxon>Bacteria</taxon>
        <taxon>Bacillati</taxon>
        <taxon>Bacillota</taxon>
        <taxon>Clostridia</taxon>
        <taxon>Eubacteriales</taxon>
        <taxon>Oscillospiraceae</taxon>
        <taxon>Faecalibacterium</taxon>
    </lineage>
</organism>
<protein>
    <submittedName>
        <fullName evidence="5">DUF1254 domain-containing protein</fullName>
    </submittedName>
</protein>
<reference evidence="5 7" key="2">
    <citation type="submission" date="2018-08" db="EMBL/GenBank/DDBJ databases">
        <title>A genome reference for cultivated species of the human gut microbiota.</title>
        <authorList>
            <person name="Zou Y."/>
            <person name="Xue W."/>
            <person name="Luo G."/>
        </authorList>
    </citation>
    <scope>NUCLEOTIDE SEQUENCE [LARGE SCALE GENOMIC DNA]</scope>
    <source>
        <strain evidence="5 7">AF32-8AC</strain>
    </source>
</reference>
<dbReference type="Gene3D" id="2.60.40.1610">
    <property type="entry name" value="Domain of unknown function DUF1254"/>
    <property type="match status" value="1"/>
</dbReference>
<dbReference type="Pfam" id="PF10518">
    <property type="entry name" value="TAT_signal"/>
    <property type="match status" value="1"/>
</dbReference>
<dbReference type="InterPro" id="IPR037049">
    <property type="entry name" value="DUF1214_C_sf"/>
</dbReference>
<sequence length="456" mass="49642">MKMTRRDFLKLSSAAAAACGVTLLPAQKADAASAIQTLLEEAYLYAFPLVLVDATKTVSTNTKTASASRAPVNQFIHARKLLDASSRTVVSPNVDTIYTQAWLDVSAEPQIYVVPEADRFFNVQVLDAWTNTAAVLEAPGAYAIAYSSWEGTLPEGVRRIDIPTRTVWTIARIMLSGPDDLPNVAALQGRMQLMPLSAYPAGLAAAPEGSYSPENDFVPVQKVLAMTPQEFFDTANRLMETDPPAEADAPLLRSLAALSVGPGQQFDASALGPLGGLRWKRLLLQLKSSLRAQAARYSRQMGQWIYYGDPIGNFGTAYDYRTMVALMGLGANTTDIAIYPRTSTDSAGADLTGQKTYTLHFDALPPTVGNGFWSVTAYGEDNFLIDNPISRYCVNDRSGLHRNADGSVDVTLSKDAPEDTTNWLPVSDEKFHLFLRIYKPDWTALDSFPPPVISVK</sequence>
<keyword evidence="1" id="KW-0732">Signal</keyword>
<dbReference type="EMBL" id="QVER01000002">
    <property type="protein sequence ID" value="RGB93166.1"/>
    <property type="molecule type" value="Genomic_DNA"/>
</dbReference>
<dbReference type="InterPro" id="IPR010679">
    <property type="entry name" value="DUF1254"/>
</dbReference>
<dbReference type="RefSeq" id="WP_149794191.1">
    <property type="nucleotide sequence ID" value="NZ_CP026548.1"/>
</dbReference>
<dbReference type="AlphaFoldDB" id="A0A329TKL5"/>
<dbReference type="Pfam" id="PF06863">
    <property type="entry name" value="DUF1254"/>
    <property type="match status" value="1"/>
</dbReference>
<feature type="chain" id="PRO_5042703005" evidence="1">
    <location>
        <begin position="32"/>
        <end position="456"/>
    </location>
</feature>
<dbReference type="PROSITE" id="PS51318">
    <property type="entry name" value="TAT"/>
    <property type="match status" value="1"/>
</dbReference>
<dbReference type="InterPro" id="IPR010621">
    <property type="entry name" value="DUF1214"/>
</dbReference>
<proteinExistence type="predicted"/>
<dbReference type="EMBL" id="PRLA01000004">
    <property type="protein sequence ID" value="RAW50257.1"/>
    <property type="molecule type" value="Genomic_DNA"/>
</dbReference>
<gene>
    <name evidence="4" type="ORF">C4N27_06940</name>
    <name evidence="5" type="ORF">DWZ46_02150</name>
</gene>
<dbReference type="InterPro" id="IPR006311">
    <property type="entry name" value="TAT_signal"/>
</dbReference>